<dbReference type="PANTHER" id="PTHR46014">
    <property type="entry name" value="TETRATRICOPEPTIDE REPEAT PROTEIN 1"/>
    <property type="match status" value="1"/>
</dbReference>
<evidence type="ECO:0000256" key="2">
    <source>
        <dbReference type="SAM" id="MobiDB-lite"/>
    </source>
</evidence>
<comment type="caution">
    <text evidence="3">The sequence shown here is derived from an EMBL/GenBank/DDBJ whole genome shotgun (WGS) entry which is preliminary data.</text>
</comment>
<evidence type="ECO:0000313" key="4">
    <source>
        <dbReference type="Proteomes" id="UP001381693"/>
    </source>
</evidence>
<proteinExistence type="predicted"/>
<dbReference type="EMBL" id="JAXCGZ010020918">
    <property type="protein sequence ID" value="KAK7063178.1"/>
    <property type="molecule type" value="Genomic_DNA"/>
</dbReference>
<dbReference type="PANTHER" id="PTHR46014:SF1">
    <property type="entry name" value="TETRATRICOPEPTIDE REPEAT PROTEIN 1"/>
    <property type="match status" value="1"/>
</dbReference>
<gene>
    <name evidence="3" type="primary">TTC1</name>
    <name evidence="3" type="ORF">SK128_027514</name>
</gene>
<keyword evidence="4" id="KW-1185">Reference proteome</keyword>
<organism evidence="3 4">
    <name type="scientific">Halocaridina rubra</name>
    <name type="common">Hawaiian red shrimp</name>
    <dbReference type="NCBI Taxonomy" id="373956"/>
    <lineage>
        <taxon>Eukaryota</taxon>
        <taxon>Metazoa</taxon>
        <taxon>Ecdysozoa</taxon>
        <taxon>Arthropoda</taxon>
        <taxon>Crustacea</taxon>
        <taxon>Multicrustacea</taxon>
        <taxon>Malacostraca</taxon>
        <taxon>Eumalacostraca</taxon>
        <taxon>Eucarida</taxon>
        <taxon>Decapoda</taxon>
        <taxon>Pleocyemata</taxon>
        <taxon>Caridea</taxon>
        <taxon>Atyoidea</taxon>
        <taxon>Atyidae</taxon>
        <taxon>Halocaridina</taxon>
    </lineage>
</organism>
<dbReference type="PROSITE" id="PS50005">
    <property type="entry name" value="TPR"/>
    <property type="match status" value="1"/>
</dbReference>
<keyword evidence="1" id="KW-0802">TPR repeat</keyword>
<sequence length="331" mass="37404">MNVNNLDFLEQRTCEASSSISEISKIALSSNETTDVGKKISEMNLIEPDSIEHESGEASSSVSEASEDSFHSADDEQESSSNSSPQHRITEVIEPDGNDGAISDSTPSEERDFINGMKPQDSNTSPDEEDEEEFLNEEHLKDLEVSMTQEEKDEKREESKKYKECGNNKFKEKKYIEAVADYTSGLRICPLSFPKDRAILLSNRAAAKAKVDMKKEAIKDCSKAIELHDVYTKAILRRATLNEETEELDDALQDFKRVLELDPYNQEALQAIRRLPDMIAERNEKLKEEMMGKLKDLGNMILRPFGLSTNNFELRQDPNTGGYNINFKQNG</sequence>
<feature type="compositionally biased region" description="Basic and acidic residues" evidence="2">
    <location>
        <begin position="136"/>
        <end position="162"/>
    </location>
</feature>
<name>A0AAN8WJB2_HALRR</name>
<accession>A0AAN8WJB2</accession>
<reference evidence="3 4" key="1">
    <citation type="submission" date="2023-11" db="EMBL/GenBank/DDBJ databases">
        <title>Halocaridina rubra genome assembly.</title>
        <authorList>
            <person name="Smith C."/>
        </authorList>
    </citation>
    <scope>NUCLEOTIDE SEQUENCE [LARGE SCALE GENOMIC DNA]</scope>
    <source>
        <strain evidence="3">EP-1</strain>
        <tissue evidence="3">Whole</tissue>
    </source>
</reference>
<feature type="compositionally biased region" description="Acidic residues" evidence="2">
    <location>
        <begin position="126"/>
        <end position="135"/>
    </location>
</feature>
<feature type="repeat" description="TPR" evidence="1">
    <location>
        <begin position="232"/>
        <end position="265"/>
    </location>
</feature>
<evidence type="ECO:0000313" key="3">
    <source>
        <dbReference type="EMBL" id="KAK7063178.1"/>
    </source>
</evidence>
<dbReference type="Proteomes" id="UP001381693">
    <property type="component" value="Unassembled WGS sequence"/>
</dbReference>
<evidence type="ECO:0000256" key="1">
    <source>
        <dbReference type="PROSITE-ProRule" id="PRU00339"/>
    </source>
</evidence>
<dbReference type="InterPro" id="IPR011990">
    <property type="entry name" value="TPR-like_helical_dom_sf"/>
</dbReference>
<dbReference type="SUPFAM" id="SSF48452">
    <property type="entry name" value="TPR-like"/>
    <property type="match status" value="1"/>
</dbReference>
<dbReference type="InterPro" id="IPR019734">
    <property type="entry name" value="TPR_rpt"/>
</dbReference>
<dbReference type="SMART" id="SM00028">
    <property type="entry name" value="TPR"/>
    <property type="match status" value="3"/>
</dbReference>
<feature type="region of interest" description="Disordered" evidence="2">
    <location>
        <begin position="28"/>
        <end position="162"/>
    </location>
</feature>
<dbReference type="InterPro" id="IPR052769">
    <property type="entry name" value="TPR_domain_protein"/>
</dbReference>
<protein>
    <submittedName>
        <fullName evidence="3">Cytochrome c oxidase subunit 1</fullName>
    </submittedName>
</protein>
<dbReference type="Gene3D" id="1.25.40.10">
    <property type="entry name" value="Tetratricopeptide repeat domain"/>
    <property type="match status" value="1"/>
</dbReference>
<dbReference type="AlphaFoldDB" id="A0AAN8WJB2"/>